<organism evidence="1">
    <name type="scientific">Streptomyces sp. NBC_00060</name>
    <dbReference type="NCBI Taxonomy" id="2975636"/>
    <lineage>
        <taxon>Bacteria</taxon>
        <taxon>Bacillati</taxon>
        <taxon>Actinomycetota</taxon>
        <taxon>Actinomycetes</taxon>
        <taxon>Kitasatosporales</taxon>
        <taxon>Streptomycetaceae</taxon>
        <taxon>Streptomyces</taxon>
    </lineage>
</organism>
<proteinExistence type="predicted"/>
<accession>A0AAU2GRJ8</accession>
<gene>
    <name evidence="1" type="ORF">OHV25_01780</name>
</gene>
<dbReference type="EMBL" id="CP108253">
    <property type="protein sequence ID" value="WTU38375.1"/>
    <property type="molecule type" value="Genomic_DNA"/>
</dbReference>
<evidence type="ECO:0000313" key="1">
    <source>
        <dbReference type="EMBL" id="WTU38375.1"/>
    </source>
</evidence>
<sequence>MAETGPLGGRLLVMYYRTHHDGGRYRSPLALTARHTGLTDLVVGTVRLDTGGVVSLNSALPGAPGPAPMWADLAALREQGVRVLALLGGRRSFARLDHGFRTNYPPLKAFLRHYRLDGLDLRVPEPMSAGVTERLIDRLRADFGADFVISFAPTATELSGGSTPSALHYDRLYWSRGDEVDRFHVRMNGGGRDRTAAYERIVARGVIPPGKLVFSAPTSLSGSDDEILAGDELKTAVAGLLRRCPGFGGVAGWAYWEYVDALADPTDEPWRWAQEMGAVLGLGAGRARGR</sequence>
<protein>
    <submittedName>
        <fullName evidence="1">Chitinase</fullName>
    </submittedName>
</protein>
<dbReference type="InterPro" id="IPR017853">
    <property type="entry name" value="GH"/>
</dbReference>
<name>A0AAU2GRJ8_9ACTN</name>
<dbReference type="AlphaFoldDB" id="A0AAU2GRJ8"/>
<dbReference type="Gene3D" id="3.20.20.80">
    <property type="entry name" value="Glycosidases"/>
    <property type="match status" value="1"/>
</dbReference>
<dbReference type="SUPFAM" id="SSF51445">
    <property type="entry name" value="(Trans)glycosidases"/>
    <property type="match status" value="1"/>
</dbReference>
<reference evidence="1" key="1">
    <citation type="submission" date="2022-10" db="EMBL/GenBank/DDBJ databases">
        <title>The complete genomes of actinobacterial strains from the NBC collection.</title>
        <authorList>
            <person name="Joergensen T.S."/>
            <person name="Alvarez Arevalo M."/>
            <person name="Sterndorff E.B."/>
            <person name="Faurdal D."/>
            <person name="Vuksanovic O."/>
            <person name="Mourched A.-S."/>
            <person name="Charusanti P."/>
            <person name="Shaw S."/>
            <person name="Blin K."/>
            <person name="Weber T."/>
        </authorList>
    </citation>
    <scope>NUCLEOTIDE SEQUENCE</scope>
    <source>
        <strain evidence="1">NBC_00060</strain>
    </source>
</reference>